<feature type="region of interest" description="Disordered" evidence="1">
    <location>
        <begin position="146"/>
        <end position="171"/>
    </location>
</feature>
<protein>
    <submittedName>
        <fullName evidence="2">Uncharacterized protein</fullName>
    </submittedName>
</protein>
<feature type="compositionally biased region" description="Basic and acidic residues" evidence="1">
    <location>
        <begin position="95"/>
        <end position="113"/>
    </location>
</feature>
<evidence type="ECO:0000313" key="3">
    <source>
        <dbReference type="Proteomes" id="UP001157938"/>
    </source>
</evidence>
<sequence length="658" mass="74208">MLESELHALKTELQSTLMDLNIVCMSSEDDDTDCLDISSATVITETQKSWRRPHSTPHFCNRNQPITRWNRRQLMQELSLVSKRRQHLEKQLKKEFEREQQVQGQKQDRDQRRTSRRRACQSAILQLQQQRAHILQQIEHEMAADASEIPERQDSRQTHDQETSRNNWNQMLPTSQATITRPVKVLCNSETQYSIGGIVTLEPLSSSQQPQVSTMRTGVSLHPAVDVASIATELRSTQPRQLYRHTPDTLNDVFVLQLKFAETMSKLEKSVQIRDQLLQHDRMSSLANSKTKTQVIEETRHTHRPSRHRRRSIQCEANSDLSVIYQENSDKSFSSSAYSSSSLDTTPHRGQNIRMEYPNFEVSRATTAETHAPSALGGENSLNMEGIDRMSMVSARITTQSPHESSEDNRNSVAEHTPSNEQESEVNRTPTTDSSAPTPTTGSDQKSTSSLSKQVRFGDDAYSTPVLARKFNFDGPSIDEDEYEEKDEEAGSVLSFLGGSSVTSMELNDVSFLRAFERFRHELNASRLHSVTQSSLQLPLARKLFPEQNVLQTVKTANSAPRVLEGVQENTVASTGEADACDHITVFPALDGLSIEELQVLRGRLCLDIQAASAQLVLSFGKAQNVNAGSQDTEQIQHRLQMMRDELKAVDVRLKLLE</sequence>
<dbReference type="EMBL" id="CAKLBC010001900">
    <property type="protein sequence ID" value="CAH0494134.1"/>
    <property type="molecule type" value="Genomic_DNA"/>
</dbReference>
<feature type="compositionally biased region" description="Polar residues" evidence="1">
    <location>
        <begin position="444"/>
        <end position="453"/>
    </location>
</feature>
<feature type="region of interest" description="Disordered" evidence="1">
    <location>
        <begin position="288"/>
        <end position="312"/>
    </location>
</feature>
<evidence type="ECO:0000256" key="1">
    <source>
        <dbReference type="SAM" id="MobiDB-lite"/>
    </source>
</evidence>
<feature type="region of interest" description="Disordered" evidence="1">
    <location>
        <begin position="95"/>
        <end position="117"/>
    </location>
</feature>
<feature type="region of interest" description="Disordered" evidence="1">
    <location>
        <begin position="396"/>
        <end position="457"/>
    </location>
</feature>
<proteinExistence type="predicted"/>
<accession>A0ABN8CKS9</accession>
<feature type="compositionally biased region" description="Basic and acidic residues" evidence="1">
    <location>
        <begin position="146"/>
        <end position="163"/>
    </location>
</feature>
<comment type="caution">
    <text evidence="2">The sequence shown here is derived from an EMBL/GenBank/DDBJ whole genome shotgun (WGS) entry which is preliminary data.</text>
</comment>
<feature type="compositionally biased region" description="Low complexity" evidence="1">
    <location>
        <begin position="333"/>
        <end position="342"/>
    </location>
</feature>
<feature type="compositionally biased region" description="Basic residues" evidence="1">
    <location>
        <begin position="301"/>
        <end position="312"/>
    </location>
</feature>
<feature type="compositionally biased region" description="Polar residues" evidence="1">
    <location>
        <begin position="411"/>
        <end position="421"/>
    </location>
</feature>
<reference evidence="2 3" key="1">
    <citation type="submission" date="2021-11" db="EMBL/GenBank/DDBJ databases">
        <authorList>
            <person name="Islam A."/>
            <person name="Islam S."/>
            <person name="Flora M.S."/>
            <person name="Rahman M."/>
            <person name="Ziaur R.M."/>
            <person name="Epstein J.H."/>
            <person name="Hassan M."/>
            <person name="Klassen M."/>
            <person name="Woodard K."/>
            <person name="Webb A."/>
            <person name="Webby R.J."/>
            <person name="El Zowalaty M.E."/>
        </authorList>
    </citation>
    <scope>NUCLEOTIDE SEQUENCE [LARGE SCALE GENOMIC DNA]</scope>
    <source>
        <strain evidence="2">Pf1</strain>
    </source>
</reference>
<feature type="compositionally biased region" description="Low complexity" evidence="1">
    <location>
        <begin position="429"/>
        <end position="443"/>
    </location>
</feature>
<name>A0ABN8CKS9_9STRA</name>
<organism evidence="2 3">
    <name type="scientific">Peronospora farinosa</name>
    <dbReference type="NCBI Taxonomy" id="134698"/>
    <lineage>
        <taxon>Eukaryota</taxon>
        <taxon>Sar</taxon>
        <taxon>Stramenopiles</taxon>
        <taxon>Oomycota</taxon>
        <taxon>Peronosporomycetes</taxon>
        <taxon>Peronosporales</taxon>
        <taxon>Peronosporaceae</taxon>
        <taxon>Peronospora</taxon>
    </lineage>
</organism>
<feature type="region of interest" description="Disordered" evidence="1">
    <location>
        <begin position="333"/>
        <end position="353"/>
    </location>
</feature>
<keyword evidence="3" id="KW-1185">Reference proteome</keyword>
<evidence type="ECO:0000313" key="2">
    <source>
        <dbReference type="EMBL" id="CAH0494134.1"/>
    </source>
</evidence>
<gene>
    <name evidence="2" type="ORF">PFR001_LOCUS9207</name>
</gene>
<dbReference type="Proteomes" id="UP001157938">
    <property type="component" value="Unassembled WGS sequence"/>
</dbReference>